<dbReference type="UniPathway" id="UPA00094"/>
<dbReference type="GO" id="GO:0006633">
    <property type="term" value="P:fatty acid biosynthetic process"/>
    <property type="evidence" value="ECO:0007669"/>
    <property type="project" value="UniProtKB-UniPathway"/>
</dbReference>
<dbReference type="Gene3D" id="2.40.50.100">
    <property type="match status" value="1"/>
</dbReference>
<organism evidence="9">
    <name type="scientific">marine metagenome</name>
    <dbReference type="NCBI Taxonomy" id="408172"/>
    <lineage>
        <taxon>unclassified sequences</taxon>
        <taxon>metagenomes</taxon>
        <taxon>ecological metagenomes</taxon>
    </lineage>
</organism>
<accession>A0A382XZN4</accession>
<keyword evidence="7" id="KW-0092">Biotin</keyword>
<dbReference type="PANTHER" id="PTHR45266">
    <property type="entry name" value="OXALOACETATE DECARBOXYLASE ALPHA CHAIN"/>
    <property type="match status" value="1"/>
</dbReference>
<dbReference type="InterPro" id="IPR011053">
    <property type="entry name" value="Single_hybrid_motif"/>
</dbReference>
<protein>
    <recommendedName>
        <fullName evidence="2">Biotin carboxyl carrier protein of acetyl-CoA carboxylase</fullName>
    </recommendedName>
</protein>
<dbReference type="PROSITE" id="PS50968">
    <property type="entry name" value="BIOTINYL_LIPOYL"/>
    <property type="match status" value="1"/>
</dbReference>
<keyword evidence="4" id="KW-0276">Fatty acid metabolism</keyword>
<dbReference type="PROSITE" id="PS00188">
    <property type="entry name" value="BIOTIN"/>
    <property type="match status" value="1"/>
</dbReference>
<name>A0A382XZN4_9ZZZZ</name>
<proteinExistence type="predicted"/>
<keyword evidence="5" id="KW-0443">Lipid metabolism</keyword>
<dbReference type="PANTHER" id="PTHR45266:SF3">
    <property type="entry name" value="OXALOACETATE DECARBOXYLASE ALPHA CHAIN"/>
    <property type="match status" value="1"/>
</dbReference>
<dbReference type="InterPro" id="IPR001249">
    <property type="entry name" value="AcCoA_biotinCC"/>
</dbReference>
<evidence type="ECO:0000256" key="3">
    <source>
        <dbReference type="ARBA" id="ARBA00022516"/>
    </source>
</evidence>
<comment type="pathway">
    <text evidence="1">Lipid metabolism; fatty acid biosynthesis.</text>
</comment>
<dbReference type="GO" id="GO:0003989">
    <property type="term" value="F:acetyl-CoA carboxylase activity"/>
    <property type="evidence" value="ECO:0007669"/>
    <property type="project" value="InterPro"/>
</dbReference>
<evidence type="ECO:0000259" key="8">
    <source>
        <dbReference type="PROSITE" id="PS50968"/>
    </source>
</evidence>
<dbReference type="EMBL" id="UINC01171407">
    <property type="protein sequence ID" value="SVD75961.1"/>
    <property type="molecule type" value="Genomic_DNA"/>
</dbReference>
<evidence type="ECO:0000313" key="9">
    <source>
        <dbReference type="EMBL" id="SVD75961.1"/>
    </source>
</evidence>
<keyword evidence="3" id="KW-0444">Lipid biosynthesis</keyword>
<feature type="domain" description="Lipoyl-binding" evidence="8">
    <location>
        <begin position="73"/>
        <end position="149"/>
    </location>
</feature>
<dbReference type="SUPFAM" id="SSF51230">
    <property type="entry name" value="Single hybrid motif"/>
    <property type="match status" value="1"/>
</dbReference>
<dbReference type="NCBIfam" id="TIGR00531">
    <property type="entry name" value="BCCP"/>
    <property type="match status" value="1"/>
</dbReference>
<reference evidence="9" key="1">
    <citation type="submission" date="2018-05" db="EMBL/GenBank/DDBJ databases">
        <authorList>
            <person name="Lanie J.A."/>
            <person name="Ng W.-L."/>
            <person name="Kazmierczak K.M."/>
            <person name="Andrzejewski T.M."/>
            <person name="Davidsen T.M."/>
            <person name="Wayne K.J."/>
            <person name="Tettelin H."/>
            <person name="Glass J.I."/>
            <person name="Rusch D."/>
            <person name="Podicherti R."/>
            <person name="Tsui H.-C.T."/>
            <person name="Winkler M.E."/>
        </authorList>
    </citation>
    <scope>NUCLEOTIDE SEQUENCE</scope>
</reference>
<sequence>MDLTDLKGIISLMQRTDLTELEIEVQDLKLRLARPNANTQTALTQIPVAHLPPTPAVTEKLNPNENLQAKDNQNLFKSPMVGTFYRRPGPEEPSYVEVGSKVKAGDVLCIIEAMKVMNEIKADTAGTIDEILHEDKDTVEYGQPLFRIT</sequence>
<dbReference type="InterPro" id="IPR000089">
    <property type="entry name" value="Biotin_lipoyl"/>
</dbReference>
<dbReference type="AlphaFoldDB" id="A0A382XZN4"/>
<dbReference type="CDD" id="cd06850">
    <property type="entry name" value="biotinyl_domain"/>
    <property type="match status" value="1"/>
</dbReference>
<dbReference type="InterPro" id="IPR050709">
    <property type="entry name" value="Biotin_Carboxyl_Carrier/Decarb"/>
</dbReference>
<gene>
    <name evidence="9" type="ORF">METZ01_LOCUS428815</name>
</gene>
<evidence type="ECO:0000256" key="4">
    <source>
        <dbReference type="ARBA" id="ARBA00022832"/>
    </source>
</evidence>
<dbReference type="Pfam" id="PF00364">
    <property type="entry name" value="Biotin_lipoyl"/>
    <property type="match status" value="1"/>
</dbReference>
<evidence type="ECO:0000256" key="7">
    <source>
        <dbReference type="ARBA" id="ARBA00023267"/>
    </source>
</evidence>
<dbReference type="InterPro" id="IPR001882">
    <property type="entry name" value="Biotin_BS"/>
</dbReference>
<keyword evidence="6" id="KW-0275">Fatty acid biosynthesis</keyword>
<evidence type="ECO:0000256" key="2">
    <source>
        <dbReference type="ARBA" id="ARBA00017562"/>
    </source>
</evidence>
<dbReference type="FunFam" id="2.40.50.100:FF:000003">
    <property type="entry name" value="Acetyl-CoA carboxylase biotin carboxyl carrier protein"/>
    <property type="match status" value="1"/>
</dbReference>
<evidence type="ECO:0000256" key="1">
    <source>
        <dbReference type="ARBA" id="ARBA00005194"/>
    </source>
</evidence>
<evidence type="ECO:0000256" key="6">
    <source>
        <dbReference type="ARBA" id="ARBA00023160"/>
    </source>
</evidence>
<dbReference type="PRINTS" id="PR01071">
    <property type="entry name" value="ACOABIOTINCC"/>
</dbReference>
<dbReference type="GO" id="GO:0009317">
    <property type="term" value="C:acetyl-CoA carboxylase complex"/>
    <property type="evidence" value="ECO:0007669"/>
    <property type="project" value="InterPro"/>
</dbReference>
<evidence type="ECO:0000256" key="5">
    <source>
        <dbReference type="ARBA" id="ARBA00023098"/>
    </source>
</evidence>